<dbReference type="PANTHER" id="PTHR34405:SF3">
    <property type="entry name" value="CRISPR-ASSOCIATED ENDORIBONUCLEASE CAS2 3"/>
    <property type="match status" value="1"/>
</dbReference>
<proteinExistence type="inferred from homology"/>
<dbReference type="HAMAP" id="MF_01471">
    <property type="entry name" value="Cas2"/>
    <property type="match status" value="1"/>
</dbReference>
<feature type="binding site" evidence="9">
    <location>
        <position position="10"/>
    </location>
    <ligand>
        <name>Mg(2+)</name>
        <dbReference type="ChEBI" id="CHEBI:18420"/>
        <note>catalytic</note>
    </ligand>
</feature>
<keyword evidence="8 9" id="KW-0051">Antiviral defense</keyword>
<dbReference type="KEGG" id="tpol:Mal48_03600"/>
<keyword evidence="6 9" id="KW-0378">Hydrolase</keyword>
<evidence type="ECO:0000256" key="2">
    <source>
        <dbReference type="ARBA" id="ARBA00009959"/>
    </source>
</evidence>
<evidence type="ECO:0000256" key="3">
    <source>
        <dbReference type="ARBA" id="ARBA00022722"/>
    </source>
</evidence>
<dbReference type="PANTHER" id="PTHR34405">
    <property type="entry name" value="CRISPR-ASSOCIATED ENDORIBONUCLEASE CAS2"/>
    <property type="match status" value="1"/>
</dbReference>
<dbReference type="SUPFAM" id="SSF143430">
    <property type="entry name" value="TTP0101/SSO1404-like"/>
    <property type="match status" value="1"/>
</dbReference>
<protein>
    <recommendedName>
        <fullName evidence="9">CRISPR-associated endoribonuclease Cas2</fullName>
        <ecNumber evidence="9">3.1.-.-</ecNumber>
    </recommendedName>
</protein>
<dbReference type="GO" id="GO:0051607">
    <property type="term" value="P:defense response to virus"/>
    <property type="evidence" value="ECO:0007669"/>
    <property type="project" value="UniProtKB-UniRule"/>
</dbReference>
<evidence type="ECO:0000256" key="8">
    <source>
        <dbReference type="ARBA" id="ARBA00023118"/>
    </source>
</evidence>
<organism evidence="10 11">
    <name type="scientific">Thalassoglobus polymorphus</name>
    <dbReference type="NCBI Taxonomy" id="2527994"/>
    <lineage>
        <taxon>Bacteria</taxon>
        <taxon>Pseudomonadati</taxon>
        <taxon>Planctomycetota</taxon>
        <taxon>Planctomycetia</taxon>
        <taxon>Planctomycetales</taxon>
        <taxon>Planctomycetaceae</taxon>
        <taxon>Thalassoglobus</taxon>
    </lineage>
</organism>
<dbReference type="GO" id="GO:0016787">
    <property type="term" value="F:hydrolase activity"/>
    <property type="evidence" value="ECO:0007669"/>
    <property type="project" value="UniProtKB-KW"/>
</dbReference>
<evidence type="ECO:0000256" key="4">
    <source>
        <dbReference type="ARBA" id="ARBA00022723"/>
    </source>
</evidence>
<comment type="function">
    <text evidence="9">CRISPR (clustered regularly interspaced short palindromic repeat), is an adaptive immune system that provides protection against mobile genetic elements (viruses, transposable elements and conjugative plasmids). CRISPR clusters contain sequences complementary to antecedent mobile elements and target invading nucleic acids. CRISPR clusters are transcribed and processed into CRISPR RNA (crRNA). Functions as a ssRNA-specific endoribonuclease. Involved in the integration of spacer DNA into the CRISPR cassette.</text>
</comment>
<dbReference type="Gene3D" id="3.30.70.240">
    <property type="match status" value="1"/>
</dbReference>
<gene>
    <name evidence="10" type="primary">cas2_1</name>
    <name evidence="9" type="synonym">cas2</name>
    <name evidence="10" type="ORF">Mal48_03600</name>
</gene>
<dbReference type="EC" id="3.1.-.-" evidence="9"/>
<dbReference type="GO" id="GO:0004521">
    <property type="term" value="F:RNA endonuclease activity"/>
    <property type="evidence" value="ECO:0007669"/>
    <property type="project" value="InterPro"/>
</dbReference>
<dbReference type="InterPro" id="IPR021127">
    <property type="entry name" value="CRISPR_associated_Cas2"/>
</dbReference>
<dbReference type="AlphaFoldDB" id="A0A517QHM7"/>
<keyword evidence="11" id="KW-1185">Reference proteome</keyword>
<reference evidence="10 11" key="1">
    <citation type="submission" date="2019-02" db="EMBL/GenBank/DDBJ databases">
        <title>Deep-cultivation of Planctomycetes and their phenomic and genomic characterization uncovers novel biology.</title>
        <authorList>
            <person name="Wiegand S."/>
            <person name="Jogler M."/>
            <person name="Boedeker C."/>
            <person name="Pinto D."/>
            <person name="Vollmers J."/>
            <person name="Rivas-Marin E."/>
            <person name="Kohn T."/>
            <person name="Peeters S.H."/>
            <person name="Heuer A."/>
            <person name="Rast P."/>
            <person name="Oberbeckmann S."/>
            <person name="Bunk B."/>
            <person name="Jeske O."/>
            <person name="Meyerdierks A."/>
            <person name="Storesund J.E."/>
            <person name="Kallscheuer N."/>
            <person name="Luecker S."/>
            <person name="Lage O.M."/>
            <person name="Pohl T."/>
            <person name="Merkel B.J."/>
            <person name="Hornburger P."/>
            <person name="Mueller R.-W."/>
            <person name="Bruemmer F."/>
            <person name="Labrenz M."/>
            <person name="Spormann A.M."/>
            <person name="Op den Camp H."/>
            <person name="Overmann J."/>
            <person name="Amann R."/>
            <person name="Jetten M.S.M."/>
            <person name="Mascher T."/>
            <person name="Medema M.H."/>
            <person name="Devos D.P."/>
            <person name="Kaster A.-K."/>
            <person name="Ovreas L."/>
            <person name="Rohde M."/>
            <person name="Galperin M.Y."/>
            <person name="Jogler C."/>
        </authorList>
    </citation>
    <scope>NUCLEOTIDE SEQUENCE [LARGE SCALE GENOMIC DNA]</scope>
    <source>
        <strain evidence="10 11">Mal48</strain>
    </source>
</reference>
<dbReference type="EMBL" id="CP036267">
    <property type="protein sequence ID" value="QDT31129.1"/>
    <property type="molecule type" value="Genomic_DNA"/>
</dbReference>
<evidence type="ECO:0000256" key="6">
    <source>
        <dbReference type="ARBA" id="ARBA00022801"/>
    </source>
</evidence>
<evidence type="ECO:0000256" key="1">
    <source>
        <dbReference type="ARBA" id="ARBA00001946"/>
    </source>
</evidence>
<dbReference type="NCBIfam" id="TIGR01573">
    <property type="entry name" value="cas2"/>
    <property type="match status" value="1"/>
</dbReference>
<comment type="cofactor">
    <cofactor evidence="1 9">
        <name>Mg(2+)</name>
        <dbReference type="ChEBI" id="CHEBI:18420"/>
    </cofactor>
</comment>
<dbReference type="InterPro" id="IPR019199">
    <property type="entry name" value="Virulence_VapD/CRISPR_Cas2"/>
</dbReference>
<dbReference type="GO" id="GO:0043571">
    <property type="term" value="P:maintenance of CRISPR repeat elements"/>
    <property type="evidence" value="ECO:0007669"/>
    <property type="project" value="UniProtKB-UniRule"/>
</dbReference>
<comment type="subunit">
    <text evidence="9">Homodimer, forms a heterotetramer with a Cas1 homodimer.</text>
</comment>
<evidence type="ECO:0000256" key="7">
    <source>
        <dbReference type="ARBA" id="ARBA00022842"/>
    </source>
</evidence>
<dbReference type="OrthoDB" id="9798176at2"/>
<dbReference type="RefSeq" id="WP_145195482.1">
    <property type="nucleotide sequence ID" value="NZ_CP036267.1"/>
</dbReference>
<accession>A0A517QHM7</accession>
<dbReference type="GO" id="GO:0046872">
    <property type="term" value="F:metal ion binding"/>
    <property type="evidence" value="ECO:0007669"/>
    <property type="project" value="UniProtKB-UniRule"/>
</dbReference>
<evidence type="ECO:0000256" key="9">
    <source>
        <dbReference type="HAMAP-Rule" id="MF_01471"/>
    </source>
</evidence>
<evidence type="ECO:0000313" key="11">
    <source>
        <dbReference type="Proteomes" id="UP000315724"/>
    </source>
</evidence>
<keyword evidence="3 9" id="KW-0540">Nuclease</keyword>
<comment type="similarity">
    <text evidence="2 9">Belongs to the CRISPR-associated endoribonuclease Cas2 protein family.</text>
</comment>
<dbReference type="Proteomes" id="UP000315724">
    <property type="component" value="Chromosome"/>
</dbReference>
<evidence type="ECO:0000313" key="10">
    <source>
        <dbReference type="EMBL" id="QDT31129.1"/>
    </source>
</evidence>
<name>A0A517QHM7_9PLAN</name>
<keyword evidence="7 9" id="KW-0460">Magnesium</keyword>
<keyword evidence="5 9" id="KW-0255">Endonuclease</keyword>
<dbReference type="CDD" id="cd09725">
    <property type="entry name" value="Cas2_I_II_III"/>
    <property type="match status" value="1"/>
</dbReference>
<keyword evidence="4 9" id="KW-0479">Metal-binding</keyword>
<sequence length="97" mass="11300">MRSVYLVAYDISCPKRYRKIYPIMRGYGEALQYSVFRSELTDTELHSLKELLWPLLNHDEDRVMIVDLGPIEGRGDNCVEFWGDPIVTPHERSATII</sequence>
<dbReference type="Pfam" id="PF09827">
    <property type="entry name" value="CRISPR_Cas2"/>
    <property type="match status" value="1"/>
</dbReference>
<evidence type="ECO:0000256" key="5">
    <source>
        <dbReference type="ARBA" id="ARBA00022759"/>
    </source>
</evidence>